<keyword evidence="2" id="KW-1185">Reference proteome</keyword>
<dbReference type="EMBL" id="ML978130">
    <property type="protein sequence ID" value="KAF2096094.1"/>
    <property type="molecule type" value="Genomic_DNA"/>
</dbReference>
<comment type="caution">
    <text evidence="1">The sequence shown here is derived from an EMBL/GenBank/DDBJ whole genome shotgun (WGS) entry which is preliminary data.</text>
</comment>
<accession>A0A9P4IBY4</accession>
<proteinExistence type="predicted"/>
<evidence type="ECO:0000313" key="2">
    <source>
        <dbReference type="Proteomes" id="UP000799772"/>
    </source>
</evidence>
<evidence type="ECO:0000313" key="1">
    <source>
        <dbReference type="EMBL" id="KAF2096094.1"/>
    </source>
</evidence>
<dbReference type="Proteomes" id="UP000799772">
    <property type="component" value="Unassembled WGS sequence"/>
</dbReference>
<sequence>MARSTEAPVDQRDTPGAQQSIVAERSERCIENTPFRGFFLIAQPYWPKIERYLREHDLAYEYFHASFINTCHKLTPPLMKAGHKKDWEVRIYEILRESPVSSSKYVEALEIFRHECDPPPSEIVGGPIRFTDDRAHKAAQLALYSKLFTHAERVKLARERKETETLALATLVDALDDIERPVEEPVLASDMMDMD</sequence>
<organism evidence="1 2">
    <name type="scientific">Rhizodiscina lignyota</name>
    <dbReference type="NCBI Taxonomy" id="1504668"/>
    <lineage>
        <taxon>Eukaryota</taxon>
        <taxon>Fungi</taxon>
        <taxon>Dikarya</taxon>
        <taxon>Ascomycota</taxon>
        <taxon>Pezizomycotina</taxon>
        <taxon>Dothideomycetes</taxon>
        <taxon>Pleosporomycetidae</taxon>
        <taxon>Aulographales</taxon>
        <taxon>Rhizodiscinaceae</taxon>
        <taxon>Rhizodiscina</taxon>
    </lineage>
</organism>
<name>A0A9P4IBY4_9PEZI</name>
<protein>
    <submittedName>
        <fullName evidence="1">Uncharacterized protein</fullName>
    </submittedName>
</protein>
<gene>
    <name evidence="1" type="ORF">NA57DRAFT_59153</name>
</gene>
<reference evidence="1" key="1">
    <citation type="journal article" date="2020" name="Stud. Mycol.">
        <title>101 Dothideomycetes genomes: a test case for predicting lifestyles and emergence of pathogens.</title>
        <authorList>
            <person name="Haridas S."/>
            <person name="Albert R."/>
            <person name="Binder M."/>
            <person name="Bloem J."/>
            <person name="Labutti K."/>
            <person name="Salamov A."/>
            <person name="Andreopoulos B."/>
            <person name="Baker S."/>
            <person name="Barry K."/>
            <person name="Bills G."/>
            <person name="Bluhm B."/>
            <person name="Cannon C."/>
            <person name="Castanera R."/>
            <person name="Culley D."/>
            <person name="Daum C."/>
            <person name="Ezra D."/>
            <person name="Gonzalez J."/>
            <person name="Henrissat B."/>
            <person name="Kuo A."/>
            <person name="Liang C."/>
            <person name="Lipzen A."/>
            <person name="Lutzoni F."/>
            <person name="Magnuson J."/>
            <person name="Mondo S."/>
            <person name="Nolan M."/>
            <person name="Ohm R."/>
            <person name="Pangilinan J."/>
            <person name="Park H.-J."/>
            <person name="Ramirez L."/>
            <person name="Alfaro M."/>
            <person name="Sun H."/>
            <person name="Tritt A."/>
            <person name="Yoshinaga Y."/>
            <person name="Zwiers L.-H."/>
            <person name="Turgeon B."/>
            <person name="Goodwin S."/>
            <person name="Spatafora J."/>
            <person name="Crous P."/>
            <person name="Grigoriev I."/>
        </authorList>
    </citation>
    <scope>NUCLEOTIDE SEQUENCE</scope>
    <source>
        <strain evidence="1">CBS 133067</strain>
    </source>
</reference>
<dbReference type="AlphaFoldDB" id="A0A9P4IBY4"/>